<dbReference type="EMBL" id="LCKQ01000007">
    <property type="protein sequence ID" value="KKU03946.1"/>
    <property type="molecule type" value="Genomic_DNA"/>
</dbReference>
<protein>
    <submittedName>
        <fullName evidence="2">Uncharacterized protein</fullName>
    </submittedName>
</protein>
<dbReference type="Proteomes" id="UP000034086">
    <property type="component" value="Unassembled WGS sequence"/>
</dbReference>
<organism evidence="2 3">
    <name type="scientific">Candidatus Woesebacteria bacterium GW2011_GWE1_45_18</name>
    <dbReference type="NCBI Taxonomy" id="1618598"/>
    <lineage>
        <taxon>Bacteria</taxon>
        <taxon>Candidatus Woeseibacteriota</taxon>
    </lineage>
</organism>
<reference evidence="2 3" key="1">
    <citation type="journal article" date="2015" name="Nature">
        <title>rRNA introns, odd ribosomes, and small enigmatic genomes across a large radiation of phyla.</title>
        <authorList>
            <person name="Brown C.T."/>
            <person name="Hug L.A."/>
            <person name="Thomas B.C."/>
            <person name="Sharon I."/>
            <person name="Castelle C.J."/>
            <person name="Singh A."/>
            <person name="Wilkins M.J."/>
            <person name="Williams K.H."/>
            <person name="Banfield J.F."/>
        </authorList>
    </citation>
    <scope>NUCLEOTIDE SEQUENCE [LARGE SCALE GENOMIC DNA]</scope>
</reference>
<sequence length="125" mass="13938">MERDRTQLALVESAVSAAVARLQPKLEFWGTGAETPETNWERPGALGEESLEGLLNSINLESFWQKRVGHCRSRVGAPLGRKNARAGPSQKRRTTGKGRYGHASYQNREALAKSNSCRYGYFLSR</sequence>
<name>A0A0G1M6R7_9BACT</name>
<accession>A0A0G1M6R7</accession>
<evidence type="ECO:0000313" key="2">
    <source>
        <dbReference type="EMBL" id="KKU03946.1"/>
    </source>
</evidence>
<dbReference type="AlphaFoldDB" id="A0A0G1M6R7"/>
<evidence type="ECO:0000256" key="1">
    <source>
        <dbReference type="SAM" id="MobiDB-lite"/>
    </source>
</evidence>
<comment type="caution">
    <text evidence="2">The sequence shown here is derived from an EMBL/GenBank/DDBJ whole genome shotgun (WGS) entry which is preliminary data.</text>
</comment>
<evidence type="ECO:0000313" key="3">
    <source>
        <dbReference type="Proteomes" id="UP000034086"/>
    </source>
</evidence>
<gene>
    <name evidence="2" type="ORF">UX03_C0007G0011</name>
</gene>
<proteinExistence type="predicted"/>
<feature type="region of interest" description="Disordered" evidence="1">
    <location>
        <begin position="75"/>
        <end position="103"/>
    </location>
</feature>
<feature type="compositionally biased region" description="Basic residues" evidence="1">
    <location>
        <begin position="90"/>
        <end position="100"/>
    </location>
</feature>